<dbReference type="PANTHER" id="PTHR11183">
    <property type="entry name" value="GLYCOGENIN SUBFAMILY MEMBER"/>
    <property type="match status" value="1"/>
</dbReference>
<proteinExistence type="predicted"/>
<organism evidence="1 2">
    <name type="scientific">Aspergillus avenaceus</name>
    <dbReference type="NCBI Taxonomy" id="36643"/>
    <lineage>
        <taxon>Eukaryota</taxon>
        <taxon>Fungi</taxon>
        <taxon>Dikarya</taxon>
        <taxon>Ascomycota</taxon>
        <taxon>Pezizomycotina</taxon>
        <taxon>Eurotiomycetes</taxon>
        <taxon>Eurotiomycetidae</taxon>
        <taxon>Eurotiales</taxon>
        <taxon>Aspergillaceae</taxon>
        <taxon>Aspergillus</taxon>
        <taxon>Aspergillus subgen. Circumdati</taxon>
    </lineage>
</organism>
<evidence type="ECO:0000313" key="2">
    <source>
        <dbReference type="Proteomes" id="UP000325780"/>
    </source>
</evidence>
<dbReference type="Gene3D" id="3.90.550.10">
    <property type="entry name" value="Spore Coat Polysaccharide Biosynthesis Protein SpsA, Chain A"/>
    <property type="match status" value="1"/>
</dbReference>
<dbReference type="EMBL" id="ML742196">
    <property type="protein sequence ID" value="KAE8147667.1"/>
    <property type="molecule type" value="Genomic_DNA"/>
</dbReference>
<evidence type="ECO:0000313" key="1">
    <source>
        <dbReference type="EMBL" id="KAE8147667.1"/>
    </source>
</evidence>
<dbReference type="OrthoDB" id="2014201at2759"/>
<dbReference type="InterPro" id="IPR029044">
    <property type="entry name" value="Nucleotide-diphossugar_trans"/>
</dbReference>
<reference evidence="1 2" key="1">
    <citation type="submission" date="2019-04" db="EMBL/GenBank/DDBJ databases">
        <title>Friends and foes A comparative genomics study of 23 Aspergillus species from section Flavi.</title>
        <authorList>
            <consortium name="DOE Joint Genome Institute"/>
            <person name="Kjaerbolling I."/>
            <person name="Vesth T."/>
            <person name="Frisvad J.C."/>
            <person name="Nybo J.L."/>
            <person name="Theobald S."/>
            <person name="Kildgaard S."/>
            <person name="Isbrandt T."/>
            <person name="Kuo A."/>
            <person name="Sato A."/>
            <person name="Lyhne E.K."/>
            <person name="Kogle M.E."/>
            <person name="Wiebenga A."/>
            <person name="Kun R.S."/>
            <person name="Lubbers R.J."/>
            <person name="Makela M.R."/>
            <person name="Barry K."/>
            <person name="Chovatia M."/>
            <person name="Clum A."/>
            <person name="Daum C."/>
            <person name="Haridas S."/>
            <person name="He G."/>
            <person name="LaButti K."/>
            <person name="Lipzen A."/>
            <person name="Mondo S."/>
            <person name="Riley R."/>
            <person name="Salamov A."/>
            <person name="Simmons B.A."/>
            <person name="Magnuson J.K."/>
            <person name="Henrissat B."/>
            <person name="Mortensen U.H."/>
            <person name="Larsen T.O."/>
            <person name="Devries R.P."/>
            <person name="Grigoriev I.V."/>
            <person name="Machida M."/>
            <person name="Baker S.E."/>
            <person name="Andersen M.R."/>
        </authorList>
    </citation>
    <scope>NUCLEOTIDE SEQUENCE [LARGE SCALE GENOMIC DNA]</scope>
    <source>
        <strain evidence="1 2">IBT 18842</strain>
    </source>
</reference>
<dbReference type="SUPFAM" id="SSF53448">
    <property type="entry name" value="Nucleotide-diphospho-sugar transferases"/>
    <property type="match status" value="1"/>
</dbReference>
<keyword evidence="2" id="KW-1185">Reference proteome</keyword>
<accession>A0A5N6TN01</accession>
<protein>
    <submittedName>
        <fullName evidence="1">Glycosyl transferase family protein</fullName>
    </submittedName>
</protein>
<gene>
    <name evidence="1" type="ORF">BDV25DRAFT_131897</name>
</gene>
<dbReference type="Proteomes" id="UP000325780">
    <property type="component" value="Unassembled WGS sequence"/>
</dbReference>
<keyword evidence="1" id="KW-0808">Transferase</keyword>
<dbReference type="AlphaFoldDB" id="A0A5N6TN01"/>
<dbReference type="GO" id="GO:0016740">
    <property type="term" value="F:transferase activity"/>
    <property type="evidence" value="ECO:0007669"/>
    <property type="project" value="UniProtKB-KW"/>
</dbReference>
<dbReference type="InterPro" id="IPR050587">
    <property type="entry name" value="GNT1/Glycosyltrans_8"/>
</dbReference>
<sequence length="297" mass="34058">MTGSNSSCIRVSITGDMTLLKPTLATYREYLNYSLKRVGSKYPLVVLYTDSFPAEGHIALDTRGIMKRHVPYLLPSVRKDFSNDVRFYDCWSKLAPFSLVEYKGVVQLHSDMMIIQNMDDHACICNPLHKAHYPKDWAPANCAYTLQHFNPEDAQTNGVPTTGLGIPNRGLQVVNPSQAIYDKIIGRIKIASSVLGYDFADQSLLSNLFYGRRVALPYVYNALKTLRWKGDHDAIWQDENVKNIHYILSPNPWDEYENPHKGSMGAKQYQDVSHSWWWTLNRERSKEERGLGIVHRF</sequence>
<name>A0A5N6TN01_ASPAV</name>